<keyword evidence="3" id="KW-1185">Reference proteome</keyword>
<dbReference type="PANTHER" id="PTHR43861:SF1">
    <property type="entry name" value="TRANS-ACONITATE 2-METHYLTRANSFERASE"/>
    <property type="match status" value="1"/>
</dbReference>
<dbReference type="SUPFAM" id="SSF53335">
    <property type="entry name" value="S-adenosyl-L-methionine-dependent methyltransferases"/>
    <property type="match status" value="1"/>
</dbReference>
<proteinExistence type="predicted"/>
<accession>A0A0A6UBD0</accession>
<comment type="caution">
    <text evidence="2">The sequence shown here is derived from an EMBL/GenBank/DDBJ whole genome shotgun (WGS) entry which is preliminary data.</text>
</comment>
<sequence>MVTDPYRVFDAAAGEYESVGVEFFAPMGRALADTAGISPGDRVLDVGCGRGAVLFPAADAAGPGGRVTGIDMAPAMVALTRAAAAGRPEITVLAGDGQAPDFPDETFDVVTAGMLLFFLPDPLGALRAYRRLLVPGGRLAFSTFAAFDPLYRETMRVIAAHAVDPPPQPPLSVTFQDPGRLREAVEEAGFTGTRIDDITVRSTFRDREHVLAWVGSHAGRAVLSRVPPQRQADLRRALTTVLPERPEFVTTAHLVLAARPA</sequence>
<dbReference type="AlphaFoldDB" id="A0A0A6UBD0"/>
<dbReference type="GO" id="GO:0008757">
    <property type="term" value="F:S-adenosylmethionine-dependent methyltransferase activity"/>
    <property type="evidence" value="ECO:0007669"/>
    <property type="project" value="InterPro"/>
</dbReference>
<dbReference type="Proteomes" id="UP000054537">
    <property type="component" value="Unassembled WGS sequence"/>
</dbReference>
<organism evidence="2 3">
    <name type="scientific">Actinoplanes utahensis</name>
    <dbReference type="NCBI Taxonomy" id="1869"/>
    <lineage>
        <taxon>Bacteria</taxon>
        <taxon>Bacillati</taxon>
        <taxon>Actinomycetota</taxon>
        <taxon>Actinomycetes</taxon>
        <taxon>Micromonosporales</taxon>
        <taxon>Micromonosporaceae</taxon>
        <taxon>Actinoplanes</taxon>
    </lineage>
</organism>
<dbReference type="CDD" id="cd02440">
    <property type="entry name" value="AdoMet_MTases"/>
    <property type="match status" value="1"/>
</dbReference>
<reference evidence="2 3" key="1">
    <citation type="submission" date="2014-10" db="EMBL/GenBank/DDBJ databases">
        <title>Draft genome sequence of Actinoplanes utahensis NRRL 12052.</title>
        <authorList>
            <person name="Velasco-Bucheli B."/>
            <person name="del Cerro C."/>
            <person name="Hormigo D."/>
            <person name="Garcia J.L."/>
            <person name="Acebal C."/>
            <person name="Arroyo M."/>
            <person name="de la Mata I."/>
        </authorList>
    </citation>
    <scope>NUCLEOTIDE SEQUENCE [LARGE SCALE GENOMIC DNA]</scope>
    <source>
        <strain evidence="2 3">NRRL 12052</strain>
    </source>
</reference>
<dbReference type="PANTHER" id="PTHR43861">
    <property type="entry name" value="TRANS-ACONITATE 2-METHYLTRANSFERASE-RELATED"/>
    <property type="match status" value="1"/>
</dbReference>
<dbReference type="Pfam" id="PF08241">
    <property type="entry name" value="Methyltransf_11"/>
    <property type="match status" value="1"/>
</dbReference>
<feature type="domain" description="Methyltransferase type 11" evidence="1">
    <location>
        <begin position="44"/>
        <end position="141"/>
    </location>
</feature>
<dbReference type="STRING" id="1869.MB27_35825"/>
<protein>
    <recommendedName>
        <fullName evidence="1">Methyltransferase type 11 domain-containing protein</fullName>
    </recommendedName>
</protein>
<name>A0A0A6UBD0_ACTUT</name>
<dbReference type="EMBL" id="JRTT01000132">
    <property type="protein sequence ID" value="KHD73330.1"/>
    <property type="molecule type" value="Genomic_DNA"/>
</dbReference>
<dbReference type="Gene3D" id="3.40.50.150">
    <property type="entry name" value="Vaccinia Virus protein VP39"/>
    <property type="match status" value="1"/>
</dbReference>
<dbReference type="InterPro" id="IPR029063">
    <property type="entry name" value="SAM-dependent_MTases_sf"/>
</dbReference>
<evidence type="ECO:0000259" key="1">
    <source>
        <dbReference type="Pfam" id="PF08241"/>
    </source>
</evidence>
<dbReference type="eggNOG" id="COG2226">
    <property type="taxonomic scope" value="Bacteria"/>
</dbReference>
<evidence type="ECO:0000313" key="2">
    <source>
        <dbReference type="EMBL" id="KHD73330.1"/>
    </source>
</evidence>
<gene>
    <name evidence="2" type="ORF">MB27_35825</name>
</gene>
<evidence type="ECO:0000313" key="3">
    <source>
        <dbReference type="Proteomes" id="UP000054537"/>
    </source>
</evidence>
<dbReference type="InterPro" id="IPR013216">
    <property type="entry name" value="Methyltransf_11"/>
</dbReference>